<sequence length="405" mass="42804">MLSLLNYTVVHSEGDRVSKRVLIVFILLGLVSLTADIVYEGARSVGGAYVKELEGPPVASAIASAGDLLGYGLRFASAAIASYLASSATFWGFTALGYVITATAVPLLSCAGSWQTATMLYLAERVGKGLRTPVRDVILAEVSEGIGRGKGFGIHELMDQLGAVAGPLLVAAMISLYGFRAAFLALLAPGVASIALVIAASLLYPHLKSVELSKPMISFRGLGRGFYIFILATVFLSLGYVHWMNISYFLKHWNALGDAEIALAYTVAMLTDAIVAVPIGALYDKVKFKALYLAPVTALLAALPFVYTPSIASLGGVALRVAVYTMAGLWGITMGCFETIVRASIADILPPEKRAIGYGVHGLVYGVTWALGSFAYAYILTASQHIATVYAISTLTLSAILISRI</sequence>
<evidence type="ECO:0000313" key="7">
    <source>
        <dbReference type="EMBL" id="HGI86857.1"/>
    </source>
</evidence>
<dbReference type="InterPro" id="IPR052425">
    <property type="entry name" value="Uncharacterized_MFS-type"/>
</dbReference>
<feature type="transmembrane region" description="Helical" evidence="6">
    <location>
        <begin position="321"/>
        <end position="343"/>
    </location>
</feature>
<reference evidence="7" key="1">
    <citation type="journal article" date="2020" name="mSystems">
        <title>Genome- and Community-Level Interaction Insights into Carbon Utilization and Element Cycling Functions of Hydrothermarchaeota in Hydrothermal Sediment.</title>
        <authorList>
            <person name="Zhou Z."/>
            <person name="Liu Y."/>
            <person name="Xu W."/>
            <person name="Pan J."/>
            <person name="Luo Z.H."/>
            <person name="Li M."/>
        </authorList>
    </citation>
    <scope>NUCLEOTIDE SEQUENCE [LARGE SCALE GENOMIC DNA]</scope>
    <source>
        <strain evidence="7">SpSt-732</strain>
    </source>
</reference>
<dbReference type="GO" id="GO:0005886">
    <property type="term" value="C:plasma membrane"/>
    <property type="evidence" value="ECO:0007669"/>
    <property type="project" value="UniProtKB-SubCell"/>
</dbReference>
<feature type="transmembrane region" description="Helical" evidence="6">
    <location>
        <begin position="21"/>
        <end position="39"/>
    </location>
</feature>
<evidence type="ECO:0000256" key="4">
    <source>
        <dbReference type="ARBA" id="ARBA00022989"/>
    </source>
</evidence>
<organism evidence="7">
    <name type="scientific">Ignisphaera aggregans</name>
    <dbReference type="NCBI Taxonomy" id="334771"/>
    <lineage>
        <taxon>Archaea</taxon>
        <taxon>Thermoproteota</taxon>
        <taxon>Thermoprotei</taxon>
        <taxon>Desulfurococcales</taxon>
        <taxon>Desulfurococcaceae</taxon>
        <taxon>Ignisphaera</taxon>
    </lineage>
</organism>
<dbReference type="Pfam" id="PF07690">
    <property type="entry name" value="MFS_1"/>
    <property type="match status" value="1"/>
</dbReference>
<dbReference type="CDD" id="cd17370">
    <property type="entry name" value="MFS_MJ1317_like"/>
    <property type="match status" value="1"/>
</dbReference>
<dbReference type="InterPro" id="IPR011701">
    <property type="entry name" value="MFS"/>
</dbReference>
<comment type="caution">
    <text evidence="7">The sequence shown here is derived from an EMBL/GenBank/DDBJ whole genome shotgun (WGS) entry which is preliminary data.</text>
</comment>
<dbReference type="GO" id="GO:0022857">
    <property type="term" value="F:transmembrane transporter activity"/>
    <property type="evidence" value="ECO:0007669"/>
    <property type="project" value="InterPro"/>
</dbReference>
<dbReference type="SUPFAM" id="SSF103473">
    <property type="entry name" value="MFS general substrate transporter"/>
    <property type="match status" value="1"/>
</dbReference>
<comment type="subcellular location">
    <subcellularLocation>
        <location evidence="1">Cell membrane</location>
        <topology evidence="1">Multi-pass membrane protein</topology>
    </subcellularLocation>
</comment>
<evidence type="ECO:0000256" key="6">
    <source>
        <dbReference type="SAM" id="Phobius"/>
    </source>
</evidence>
<dbReference type="InterPro" id="IPR036259">
    <property type="entry name" value="MFS_trans_sf"/>
</dbReference>
<evidence type="ECO:0000256" key="3">
    <source>
        <dbReference type="ARBA" id="ARBA00022692"/>
    </source>
</evidence>
<accession>A0A7C4BBZ1</accession>
<feature type="transmembrane region" description="Helical" evidence="6">
    <location>
        <begin position="355"/>
        <end position="379"/>
    </location>
</feature>
<keyword evidence="4 6" id="KW-1133">Transmembrane helix</keyword>
<feature type="transmembrane region" description="Helical" evidence="6">
    <location>
        <begin position="90"/>
        <end position="111"/>
    </location>
</feature>
<feature type="transmembrane region" description="Helical" evidence="6">
    <location>
        <begin position="385"/>
        <end position="402"/>
    </location>
</feature>
<dbReference type="AlphaFoldDB" id="A0A7C4BBZ1"/>
<keyword evidence="2" id="KW-1003">Cell membrane</keyword>
<proteinExistence type="predicted"/>
<evidence type="ECO:0000256" key="1">
    <source>
        <dbReference type="ARBA" id="ARBA00004651"/>
    </source>
</evidence>
<name>A0A7C4BBZ1_9CREN</name>
<evidence type="ECO:0000256" key="2">
    <source>
        <dbReference type="ARBA" id="ARBA00022475"/>
    </source>
</evidence>
<keyword evidence="3 6" id="KW-0812">Transmembrane</keyword>
<feature type="transmembrane region" description="Helical" evidence="6">
    <location>
        <begin position="225"/>
        <end position="243"/>
    </location>
</feature>
<protein>
    <submittedName>
        <fullName evidence="7">MFS transporter</fullName>
    </submittedName>
</protein>
<keyword evidence="5 6" id="KW-0472">Membrane</keyword>
<feature type="transmembrane region" description="Helical" evidence="6">
    <location>
        <begin position="183"/>
        <end position="204"/>
    </location>
</feature>
<evidence type="ECO:0000256" key="5">
    <source>
        <dbReference type="ARBA" id="ARBA00023136"/>
    </source>
</evidence>
<dbReference type="EMBL" id="DTFF01000003">
    <property type="protein sequence ID" value="HGI86857.1"/>
    <property type="molecule type" value="Genomic_DNA"/>
</dbReference>
<dbReference type="Gene3D" id="1.20.1250.20">
    <property type="entry name" value="MFS general substrate transporter like domains"/>
    <property type="match status" value="1"/>
</dbReference>
<feature type="transmembrane region" description="Helical" evidence="6">
    <location>
        <begin position="157"/>
        <end position="177"/>
    </location>
</feature>
<dbReference type="PANTHER" id="PTHR42688:SF1">
    <property type="entry name" value="BLR5212 PROTEIN"/>
    <property type="match status" value="1"/>
</dbReference>
<dbReference type="PANTHER" id="PTHR42688">
    <property type="entry name" value="CONSERVED PROTEIN"/>
    <property type="match status" value="1"/>
</dbReference>
<gene>
    <name evidence="7" type="ORF">ENV14_00430</name>
</gene>
<feature type="transmembrane region" description="Helical" evidence="6">
    <location>
        <begin position="290"/>
        <end position="309"/>
    </location>
</feature>
<feature type="transmembrane region" description="Helical" evidence="6">
    <location>
        <begin position="263"/>
        <end position="283"/>
    </location>
</feature>